<feature type="region of interest" description="Disordered" evidence="3">
    <location>
        <begin position="298"/>
        <end position="337"/>
    </location>
</feature>
<dbReference type="PANTHER" id="PTHR23003:SF3">
    <property type="entry name" value="FI21236P1-RELATED"/>
    <property type="match status" value="1"/>
</dbReference>
<dbReference type="Gene3D" id="3.30.70.330">
    <property type="match status" value="2"/>
</dbReference>
<dbReference type="PROSITE" id="PS50102">
    <property type="entry name" value="RRM"/>
    <property type="match status" value="2"/>
</dbReference>
<evidence type="ECO:0000313" key="5">
    <source>
        <dbReference type="EMBL" id="TPX56228.1"/>
    </source>
</evidence>
<feature type="compositionally biased region" description="Basic and acidic residues" evidence="3">
    <location>
        <begin position="89"/>
        <end position="108"/>
    </location>
</feature>
<evidence type="ECO:0000256" key="2">
    <source>
        <dbReference type="PROSITE-ProRule" id="PRU00176"/>
    </source>
</evidence>
<dbReference type="FunFam" id="3.30.70.330:FF:000145">
    <property type="entry name" value="Putative RNP domain-containing protein"/>
    <property type="match status" value="1"/>
</dbReference>
<dbReference type="InterPro" id="IPR035979">
    <property type="entry name" value="RBD_domain_sf"/>
</dbReference>
<dbReference type="InterPro" id="IPR050374">
    <property type="entry name" value="RRT5_SRSF_SR"/>
</dbReference>
<evidence type="ECO:0000259" key="4">
    <source>
        <dbReference type="PROSITE" id="PS50102"/>
    </source>
</evidence>
<dbReference type="GO" id="GO:0003729">
    <property type="term" value="F:mRNA binding"/>
    <property type="evidence" value="ECO:0007669"/>
    <property type="project" value="TreeGrafter"/>
</dbReference>
<accession>A0A507DZ49</accession>
<sequence>MDNLKAEPTVDLNEPSELDATPDNLYDREAERDRDSRDLRERDRDARDVRERDHSSSSAPRNGYASPVKAEASDLATSGEKYSSSRRSPRPDKYGSGRTRTPYERPSGDSRGGPSKYSAGPRDPSRPSKKECRVYVGNLAYEVGWQDLKDFMRAAGEVVFADILTLPEGRSKGCGVVEFTTPEEAQKAIRDLSETQLMNRPVFIREDREQEAKFGSSRRVDTPGRALFVGNLPYVVAWQDLKDHFRQAGHVVRADVAEGPDRRSRGMGTVVFETAEQAGNAISMFDGTEWHGRRLEVREDRGGPPMGRGPPPRSSYGGQRGYDRPHRGYDSRDYYGGGGGGGGYDSYGGPPPRDYYGGGSSGGGYDNYGGGYGGYGSGGGGGYGYDRGYGGAPDYGHPGGAAPPPHRNDYYKDYPPPPPPAPGTGGYAADARGGYGDRGSYGDARGAPGGYVDRYDQSRTAPYGGEYHR</sequence>
<organism evidence="5 6">
    <name type="scientific">Powellomyces hirtus</name>
    <dbReference type="NCBI Taxonomy" id="109895"/>
    <lineage>
        <taxon>Eukaryota</taxon>
        <taxon>Fungi</taxon>
        <taxon>Fungi incertae sedis</taxon>
        <taxon>Chytridiomycota</taxon>
        <taxon>Chytridiomycota incertae sedis</taxon>
        <taxon>Chytridiomycetes</taxon>
        <taxon>Spizellomycetales</taxon>
        <taxon>Powellomycetaceae</taxon>
        <taxon>Powellomyces</taxon>
    </lineage>
</organism>
<comment type="caution">
    <text evidence="5">The sequence shown here is derived from an EMBL/GenBank/DDBJ whole genome shotgun (WGS) entry which is preliminary data.</text>
</comment>
<dbReference type="EMBL" id="QEAQ01000081">
    <property type="protein sequence ID" value="TPX56228.1"/>
    <property type="molecule type" value="Genomic_DNA"/>
</dbReference>
<feature type="domain" description="RRM" evidence="4">
    <location>
        <begin position="132"/>
        <end position="209"/>
    </location>
</feature>
<dbReference type="GO" id="GO:0005634">
    <property type="term" value="C:nucleus"/>
    <property type="evidence" value="ECO:0007669"/>
    <property type="project" value="TreeGrafter"/>
</dbReference>
<keyword evidence="6" id="KW-1185">Reference proteome</keyword>
<feature type="compositionally biased region" description="Basic and acidic residues" evidence="3">
    <location>
        <begin position="25"/>
        <end position="55"/>
    </location>
</feature>
<gene>
    <name evidence="5" type="ORF">PhCBS80983_g04698</name>
</gene>
<dbReference type="Proteomes" id="UP000318582">
    <property type="component" value="Unassembled WGS sequence"/>
</dbReference>
<feature type="compositionally biased region" description="Gly residues" evidence="3">
    <location>
        <begin position="382"/>
        <end position="399"/>
    </location>
</feature>
<dbReference type="InterPro" id="IPR000504">
    <property type="entry name" value="RRM_dom"/>
</dbReference>
<feature type="region of interest" description="Disordered" evidence="3">
    <location>
        <begin position="1"/>
        <end position="129"/>
    </location>
</feature>
<reference evidence="5 6" key="1">
    <citation type="journal article" date="2019" name="Sci. Rep.">
        <title>Comparative genomics of chytrid fungi reveal insights into the obligate biotrophic and pathogenic lifestyle of Synchytrium endobioticum.</title>
        <authorList>
            <person name="van de Vossenberg B.T.L.H."/>
            <person name="Warris S."/>
            <person name="Nguyen H.D.T."/>
            <person name="van Gent-Pelzer M.P.E."/>
            <person name="Joly D.L."/>
            <person name="van de Geest H.C."/>
            <person name="Bonants P.J.M."/>
            <person name="Smith D.S."/>
            <person name="Levesque C.A."/>
            <person name="van der Lee T.A.J."/>
        </authorList>
    </citation>
    <scope>NUCLEOTIDE SEQUENCE [LARGE SCALE GENOMIC DNA]</scope>
    <source>
        <strain evidence="5 6">CBS 809.83</strain>
    </source>
</reference>
<name>A0A507DZ49_9FUNG</name>
<feature type="domain" description="RRM" evidence="4">
    <location>
        <begin position="225"/>
        <end position="302"/>
    </location>
</feature>
<protein>
    <recommendedName>
        <fullName evidence="4">RRM domain-containing protein</fullName>
    </recommendedName>
</protein>
<feature type="compositionally biased region" description="Basic and acidic residues" evidence="3">
    <location>
        <begin position="321"/>
        <end position="333"/>
    </location>
</feature>
<dbReference type="SUPFAM" id="SSF54928">
    <property type="entry name" value="RNA-binding domain, RBD"/>
    <property type="match status" value="2"/>
</dbReference>
<feature type="region of interest" description="Disordered" evidence="3">
    <location>
        <begin position="382"/>
        <end position="469"/>
    </location>
</feature>
<evidence type="ECO:0000313" key="6">
    <source>
        <dbReference type="Proteomes" id="UP000318582"/>
    </source>
</evidence>
<dbReference type="Pfam" id="PF00076">
    <property type="entry name" value="RRM_1"/>
    <property type="match status" value="2"/>
</dbReference>
<evidence type="ECO:0000256" key="3">
    <source>
        <dbReference type="SAM" id="MobiDB-lite"/>
    </source>
</evidence>
<keyword evidence="1 2" id="KW-0694">RNA-binding</keyword>
<proteinExistence type="predicted"/>
<dbReference type="SMART" id="SM00360">
    <property type="entry name" value="RRM"/>
    <property type="match status" value="2"/>
</dbReference>
<dbReference type="InterPro" id="IPR012677">
    <property type="entry name" value="Nucleotide-bd_a/b_plait_sf"/>
</dbReference>
<dbReference type="AlphaFoldDB" id="A0A507DZ49"/>
<dbReference type="STRING" id="109895.A0A507DZ49"/>
<dbReference type="PANTHER" id="PTHR23003">
    <property type="entry name" value="RNA RECOGNITION MOTIF RRM DOMAIN CONTAINING PROTEIN"/>
    <property type="match status" value="1"/>
</dbReference>
<dbReference type="GO" id="GO:0005737">
    <property type="term" value="C:cytoplasm"/>
    <property type="evidence" value="ECO:0007669"/>
    <property type="project" value="TreeGrafter"/>
</dbReference>
<evidence type="ECO:0000256" key="1">
    <source>
        <dbReference type="ARBA" id="ARBA00022884"/>
    </source>
</evidence>